<evidence type="ECO:0000313" key="6">
    <source>
        <dbReference type="EMBL" id="PLT97969.1"/>
    </source>
</evidence>
<evidence type="ECO:0000256" key="3">
    <source>
        <dbReference type="ARBA" id="ARBA00023235"/>
    </source>
</evidence>
<evidence type="ECO:0000256" key="4">
    <source>
        <dbReference type="RuleBase" id="RU363019"/>
    </source>
</evidence>
<dbReference type="PRINTS" id="PR00153">
    <property type="entry name" value="CSAPPISMRASE"/>
</dbReference>
<dbReference type="SUPFAM" id="SSF50891">
    <property type="entry name" value="Cyclophilin-like"/>
    <property type="match status" value="1"/>
</dbReference>
<comment type="similarity">
    <text evidence="1 4">Belongs to the cyclophilin-type PPIase family.</text>
</comment>
<comment type="function">
    <text evidence="4">PPIases accelerate the folding of proteins. It catalyzes the cis-trans isomerization of proline imidic peptide bonds in oligopeptides.</text>
</comment>
<dbReference type="InterPro" id="IPR020892">
    <property type="entry name" value="Cyclophilin-type_PPIase_CS"/>
</dbReference>
<keyword evidence="2 4" id="KW-0697">Rotamase</keyword>
<protein>
    <recommendedName>
        <fullName evidence="4">Peptidyl-prolyl cis-trans isomerase</fullName>
        <shortName evidence="4">PPIase</shortName>
        <ecNumber evidence="4">5.2.1.8</ecNumber>
    </recommendedName>
</protein>
<feature type="chain" id="PRO_5021510886" description="Peptidyl-prolyl cis-trans isomerase" evidence="4">
    <location>
        <begin position="24"/>
        <end position="196"/>
    </location>
</feature>
<dbReference type="InterPro" id="IPR029000">
    <property type="entry name" value="Cyclophilin-like_dom_sf"/>
</dbReference>
<evidence type="ECO:0000256" key="2">
    <source>
        <dbReference type="ARBA" id="ARBA00023110"/>
    </source>
</evidence>
<dbReference type="CDD" id="cd00317">
    <property type="entry name" value="cyclophilin"/>
    <property type="match status" value="1"/>
</dbReference>
<dbReference type="InterPro" id="IPR002130">
    <property type="entry name" value="Cyclophilin-type_PPIase_dom"/>
</dbReference>
<dbReference type="InterPro" id="IPR044666">
    <property type="entry name" value="Cyclophilin_A-like"/>
</dbReference>
<evidence type="ECO:0000313" key="8">
    <source>
        <dbReference type="Proteomes" id="UP000507954"/>
    </source>
</evidence>
<dbReference type="RefSeq" id="WP_011975426.1">
    <property type="nucleotide sequence ID" value="NZ_ATYC01000022.1"/>
</dbReference>
<dbReference type="GO" id="GO:0006457">
    <property type="term" value="P:protein folding"/>
    <property type="evidence" value="ECO:0007669"/>
    <property type="project" value="InterPro"/>
</dbReference>
<accession>A0A508WXL6</accession>
<evidence type="ECO:0000313" key="9">
    <source>
        <dbReference type="Proteomes" id="UP001190825"/>
    </source>
</evidence>
<organism evidence="7 8">
    <name type="scientific">Sinorhizobium medicae</name>
    <dbReference type="NCBI Taxonomy" id="110321"/>
    <lineage>
        <taxon>Bacteria</taxon>
        <taxon>Pseudomonadati</taxon>
        <taxon>Pseudomonadota</taxon>
        <taxon>Alphaproteobacteria</taxon>
        <taxon>Hyphomicrobiales</taxon>
        <taxon>Rhizobiaceae</taxon>
        <taxon>Sinorhizobium/Ensifer group</taxon>
        <taxon>Sinorhizobium</taxon>
    </lineage>
</organism>
<dbReference type="PROSITE" id="PS50072">
    <property type="entry name" value="CSA_PPIASE_2"/>
    <property type="match status" value="1"/>
</dbReference>
<dbReference type="PROSITE" id="PS00170">
    <property type="entry name" value="CSA_PPIASE_1"/>
    <property type="match status" value="1"/>
</dbReference>
<keyword evidence="3 4" id="KW-0413">Isomerase</keyword>
<dbReference type="OMA" id="TWLTGKH"/>
<dbReference type="PANTHER" id="PTHR45625">
    <property type="entry name" value="PEPTIDYL-PROLYL CIS-TRANS ISOMERASE-RELATED"/>
    <property type="match status" value="1"/>
</dbReference>
<dbReference type="Proteomes" id="UP001190825">
    <property type="component" value="Unassembled WGS sequence"/>
</dbReference>
<dbReference type="GeneID" id="61611997"/>
<feature type="domain" description="PPIase cyclophilin-type" evidence="5">
    <location>
        <begin position="43"/>
        <end position="196"/>
    </location>
</feature>
<dbReference type="EMBL" id="NBUC01000126">
    <property type="protein sequence ID" value="PLT97969.1"/>
    <property type="molecule type" value="Genomic_DNA"/>
</dbReference>
<dbReference type="Pfam" id="PF00160">
    <property type="entry name" value="Pro_isomerase"/>
    <property type="match status" value="1"/>
</dbReference>
<sequence>MKILQFAVAGALALATFTGGAFFAGGAVAQSGENILTVQLKDGPVVIELRPDIAPKHVQQIKELAAAGEYDNVAFHRVIKGFMAQTGDVEFGDMKDGYQADRAGTGGSSKPDLPAEFSDVPFERGTVGMARAQDPNSANSQFFIMLAPGDFLNGQYTVVGKVVEGMENVDKIKLGDDANNGAVADPDRIVSVKVGS</sequence>
<evidence type="ECO:0000256" key="1">
    <source>
        <dbReference type="ARBA" id="ARBA00007365"/>
    </source>
</evidence>
<dbReference type="EC" id="5.2.1.8" evidence="4"/>
<comment type="catalytic activity">
    <reaction evidence="4">
        <text>[protein]-peptidylproline (omega=180) = [protein]-peptidylproline (omega=0)</text>
        <dbReference type="Rhea" id="RHEA:16237"/>
        <dbReference type="Rhea" id="RHEA-COMP:10747"/>
        <dbReference type="Rhea" id="RHEA-COMP:10748"/>
        <dbReference type="ChEBI" id="CHEBI:83833"/>
        <dbReference type="ChEBI" id="CHEBI:83834"/>
        <dbReference type="EC" id="5.2.1.8"/>
    </reaction>
</comment>
<dbReference type="PANTHER" id="PTHR45625:SF4">
    <property type="entry name" value="PEPTIDYLPROLYL ISOMERASE DOMAIN AND WD REPEAT-CONTAINING PROTEIN 1"/>
    <property type="match status" value="1"/>
</dbReference>
<dbReference type="Gene3D" id="2.40.100.10">
    <property type="entry name" value="Cyclophilin-like"/>
    <property type="match status" value="1"/>
</dbReference>
<proteinExistence type="inferred from homology"/>
<feature type="signal peptide" evidence="4">
    <location>
        <begin position="1"/>
        <end position="23"/>
    </location>
</feature>
<evidence type="ECO:0000259" key="5">
    <source>
        <dbReference type="PROSITE" id="PS50072"/>
    </source>
</evidence>
<evidence type="ECO:0000313" key="7">
    <source>
        <dbReference type="EMBL" id="VTZ60391.1"/>
    </source>
</evidence>
<keyword evidence="9" id="KW-1185">Reference proteome</keyword>
<gene>
    <name evidence="7" type="primary">ppi</name>
    <name evidence="6" type="ORF">BMJ33_25905</name>
    <name evidence="7" type="ORF">EMEDMD4_150170</name>
</gene>
<reference evidence="6 9" key="2">
    <citation type="journal article" date="2018" name="FEMS Microbiol. Ecol.">
        <title>Co-invading symbiotic mutualists of Medicago polymorpha retain high ancestral diversity and contain diverse accessory genomes.</title>
        <authorList>
            <person name="Porter S.S."/>
            <person name="Faber-Hammond J.J."/>
            <person name="Friesen M.L."/>
        </authorList>
    </citation>
    <scope>NUCLEOTIDE SEQUENCE [LARGE SCALE GENOMIC DNA]</scope>
    <source>
        <strain evidence="6 9">Str16</strain>
    </source>
</reference>
<name>A0A508WXL6_9HYPH</name>
<dbReference type="EMBL" id="CABFNB010000057">
    <property type="protein sequence ID" value="VTZ60391.1"/>
    <property type="molecule type" value="Genomic_DNA"/>
</dbReference>
<reference evidence="7 8" key="3">
    <citation type="submission" date="2019-06" db="EMBL/GenBank/DDBJ databases">
        <authorList>
            <person name="Le Quere A."/>
            <person name="Colella S."/>
        </authorList>
    </citation>
    <scope>NUCLEOTIDE SEQUENCE [LARGE SCALE GENOMIC DNA]</scope>
    <source>
        <strain evidence="7">EmedicaeMD41</strain>
    </source>
</reference>
<dbReference type="GO" id="GO:0003755">
    <property type="term" value="F:peptidyl-prolyl cis-trans isomerase activity"/>
    <property type="evidence" value="ECO:0007669"/>
    <property type="project" value="UniProtKB-UniRule"/>
</dbReference>
<reference evidence="6" key="1">
    <citation type="submission" date="2017-04" db="EMBL/GenBank/DDBJ databases">
        <authorList>
            <person name="Porter S."/>
            <person name="Friesen M.L."/>
            <person name="Faber-Hammond J."/>
        </authorList>
    </citation>
    <scope>NUCLEOTIDE SEQUENCE</scope>
    <source>
        <strain evidence="6">Str16</strain>
    </source>
</reference>
<dbReference type="AlphaFoldDB" id="A0A508WXL6"/>
<dbReference type="Proteomes" id="UP000507954">
    <property type="component" value="Unassembled WGS sequence"/>
</dbReference>
<keyword evidence="4" id="KW-0732">Signal</keyword>